<feature type="domain" description="Mur ligase C-terminal" evidence="24">
    <location>
        <begin position="290"/>
        <end position="411"/>
    </location>
</feature>
<comment type="function">
    <text evidence="2">Functions in two distinct reactions of the de novo folate biosynthetic pathway. Catalyzes the addition of a glutamate residue to dihydropteroate (7,8-dihydropteroate or H2Pte) to form dihydrofolate (7,8-dihydrofolate monoglutamate or H2Pte-Glu). Also catalyzes successive additions of L-glutamate to tetrahydrofolate or 10-formyltetrahydrofolate or 5,10-methylenetetrahydrofolate, leading to folylpolyglutamate derivatives.</text>
</comment>
<dbReference type="InterPro" id="IPR013221">
    <property type="entry name" value="Mur_ligase_cen"/>
</dbReference>
<dbReference type="InterPro" id="IPR036565">
    <property type="entry name" value="Mur-like_cat_sf"/>
</dbReference>
<evidence type="ECO:0000256" key="16">
    <source>
        <dbReference type="ARBA" id="ARBA00030048"/>
    </source>
</evidence>
<evidence type="ECO:0000259" key="24">
    <source>
        <dbReference type="Pfam" id="PF02875"/>
    </source>
</evidence>
<evidence type="ECO:0000256" key="15">
    <source>
        <dbReference type="ARBA" id="ARBA00022909"/>
    </source>
</evidence>
<dbReference type="EMBL" id="STGJ01000001">
    <property type="protein sequence ID" value="TIC87214.1"/>
    <property type="molecule type" value="Genomic_DNA"/>
</dbReference>
<keyword evidence="12 23" id="KW-0547">Nucleotide-binding</keyword>
<evidence type="ECO:0000256" key="18">
    <source>
        <dbReference type="ARBA" id="ARBA00032510"/>
    </source>
</evidence>
<dbReference type="GO" id="GO:0046654">
    <property type="term" value="P:tetrahydrofolate biosynthetic process"/>
    <property type="evidence" value="ECO:0007669"/>
    <property type="project" value="UniProtKB-UniPathway"/>
</dbReference>
<comment type="cofactor">
    <cofactor evidence="1">
        <name>Mg(2+)</name>
        <dbReference type="ChEBI" id="CHEBI:18420"/>
    </cofactor>
</comment>
<evidence type="ECO:0000256" key="10">
    <source>
        <dbReference type="ARBA" id="ARBA00022598"/>
    </source>
</evidence>
<keyword evidence="11" id="KW-0479">Metal-binding</keyword>
<comment type="similarity">
    <text evidence="5 23">Belongs to the folylpolyglutamate synthase family.</text>
</comment>
<protein>
    <recommendedName>
        <fullName evidence="9">Dihydrofolate synthase/folylpolyglutamate synthase</fullName>
        <ecNumber evidence="7">6.3.2.12</ecNumber>
        <ecNumber evidence="8">6.3.2.17</ecNumber>
    </recommendedName>
    <alternativeName>
        <fullName evidence="18">Folylpoly-gamma-glutamate synthetase-dihydrofolate synthetase</fullName>
    </alternativeName>
    <alternativeName>
        <fullName evidence="16">Folylpolyglutamate synthetase</fullName>
    </alternativeName>
    <alternativeName>
        <fullName evidence="17">Tetrahydrofolylpolyglutamate synthase</fullName>
    </alternativeName>
</protein>
<keyword evidence="15" id="KW-0289">Folate biosynthesis</keyword>
<dbReference type="Pfam" id="PF02875">
    <property type="entry name" value="Mur_ligase_C"/>
    <property type="match status" value="1"/>
</dbReference>
<evidence type="ECO:0000256" key="4">
    <source>
        <dbReference type="ARBA" id="ARBA00005150"/>
    </source>
</evidence>
<comment type="pathway">
    <text evidence="3">Cofactor biosynthesis; tetrahydrofolate biosynthesis; 7,8-dihydrofolate from 2-amino-4-hydroxy-6-hydroxymethyl-7,8-dihydropteridine diphosphate and 4-aminobenzoate: step 2/2.</text>
</comment>
<comment type="caution">
    <text evidence="26">The sequence shown here is derived from an EMBL/GenBank/DDBJ whole genome shotgun (WGS) entry which is preliminary data.</text>
</comment>
<evidence type="ECO:0000256" key="8">
    <source>
        <dbReference type="ARBA" id="ARBA00013025"/>
    </source>
</evidence>
<evidence type="ECO:0000256" key="5">
    <source>
        <dbReference type="ARBA" id="ARBA00008276"/>
    </source>
</evidence>
<dbReference type="SUPFAM" id="SSF53244">
    <property type="entry name" value="MurD-like peptide ligases, peptide-binding domain"/>
    <property type="match status" value="1"/>
</dbReference>
<dbReference type="OrthoDB" id="9809356at2"/>
<comment type="pathway">
    <text evidence="4">Cofactor biosynthesis; tetrahydrofolylpolyglutamate biosynthesis.</text>
</comment>
<evidence type="ECO:0000256" key="13">
    <source>
        <dbReference type="ARBA" id="ARBA00022840"/>
    </source>
</evidence>
<evidence type="ECO:0000256" key="9">
    <source>
        <dbReference type="ARBA" id="ARBA00019357"/>
    </source>
</evidence>
<keyword evidence="13 23" id="KW-0067">ATP-binding</keyword>
<feature type="domain" description="Mur ligase central" evidence="25">
    <location>
        <begin position="50"/>
        <end position="263"/>
    </location>
</feature>
<dbReference type="SUPFAM" id="SSF53623">
    <property type="entry name" value="MurD-like peptide ligases, catalytic domain"/>
    <property type="match status" value="1"/>
</dbReference>
<gene>
    <name evidence="26" type="primary">folC</name>
    <name evidence="26" type="ORF">E5K04_02000</name>
</gene>
<evidence type="ECO:0000256" key="7">
    <source>
        <dbReference type="ARBA" id="ARBA00013023"/>
    </source>
</evidence>
<dbReference type="Gene3D" id="3.90.190.20">
    <property type="entry name" value="Mur ligase, C-terminal domain"/>
    <property type="match status" value="1"/>
</dbReference>
<evidence type="ECO:0000256" key="22">
    <source>
        <dbReference type="ARBA" id="ARBA00049161"/>
    </source>
</evidence>
<dbReference type="Proteomes" id="UP000308891">
    <property type="component" value="Unassembled WGS sequence"/>
</dbReference>
<dbReference type="FunFam" id="3.40.1190.10:FF:000004">
    <property type="entry name" value="Dihydrofolate synthase/folylpolyglutamate synthase"/>
    <property type="match status" value="1"/>
</dbReference>
<dbReference type="UniPathway" id="UPA00077">
    <property type="reaction ID" value="UER00157"/>
</dbReference>
<comment type="catalytic activity">
    <reaction evidence="20">
        <text>10-formyltetrahydrofolyl-(gamma-L-Glu)(n) + L-glutamate + ATP = 10-formyltetrahydrofolyl-(gamma-L-Glu)(n+1) + ADP + phosphate + H(+)</text>
        <dbReference type="Rhea" id="RHEA:51904"/>
        <dbReference type="Rhea" id="RHEA-COMP:13088"/>
        <dbReference type="Rhea" id="RHEA-COMP:14300"/>
        <dbReference type="ChEBI" id="CHEBI:15378"/>
        <dbReference type="ChEBI" id="CHEBI:29985"/>
        <dbReference type="ChEBI" id="CHEBI:30616"/>
        <dbReference type="ChEBI" id="CHEBI:43474"/>
        <dbReference type="ChEBI" id="CHEBI:134413"/>
        <dbReference type="ChEBI" id="CHEBI:456216"/>
        <dbReference type="EC" id="6.3.2.17"/>
    </reaction>
</comment>
<dbReference type="InterPro" id="IPR018109">
    <property type="entry name" value="Folylpolyglutamate_synth_CS"/>
</dbReference>
<comment type="catalytic activity">
    <reaction evidence="21">
        <text>(6R)-5,10-methylenetetrahydrofolyl-(gamma-L-Glu)(n) + L-glutamate + ATP = (6R)-5,10-methylenetetrahydrofolyl-(gamma-L-Glu)(n+1) + ADP + phosphate + H(+)</text>
        <dbReference type="Rhea" id="RHEA:51912"/>
        <dbReference type="Rhea" id="RHEA-COMP:13257"/>
        <dbReference type="Rhea" id="RHEA-COMP:13258"/>
        <dbReference type="ChEBI" id="CHEBI:15378"/>
        <dbReference type="ChEBI" id="CHEBI:29985"/>
        <dbReference type="ChEBI" id="CHEBI:30616"/>
        <dbReference type="ChEBI" id="CHEBI:43474"/>
        <dbReference type="ChEBI" id="CHEBI:136572"/>
        <dbReference type="ChEBI" id="CHEBI:456216"/>
        <dbReference type="EC" id="6.3.2.17"/>
    </reaction>
</comment>
<dbReference type="PIRSF" id="PIRSF001563">
    <property type="entry name" value="Folylpolyglu_synth"/>
    <property type="match status" value="1"/>
</dbReference>
<dbReference type="NCBIfam" id="NF008101">
    <property type="entry name" value="PRK10846.1"/>
    <property type="match status" value="1"/>
</dbReference>
<dbReference type="PROSITE" id="PS01011">
    <property type="entry name" value="FOLYLPOLYGLU_SYNT_1"/>
    <property type="match status" value="1"/>
</dbReference>
<evidence type="ECO:0000256" key="14">
    <source>
        <dbReference type="ARBA" id="ARBA00022842"/>
    </source>
</evidence>
<dbReference type="PANTHER" id="PTHR11136">
    <property type="entry name" value="FOLYLPOLYGLUTAMATE SYNTHASE-RELATED"/>
    <property type="match status" value="1"/>
</dbReference>
<dbReference type="Gene3D" id="3.40.1190.10">
    <property type="entry name" value="Mur-like, catalytic domain"/>
    <property type="match status" value="1"/>
</dbReference>
<evidence type="ECO:0000256" key="23">
    <source>
        <dbReference type="PIRNR" id="PIRNR001563"/>
    </source>
</evidence>
<evidence type="ECO:0000313" key="26">
    <source>
        <dbReference type="EMBL" id="TIC87214.1"/>
    </source>
</evidence>
<dbReference type="PANTHER" id="PTHR11136:SF0">
    <property type="entry name" value="DIHYDROFOLATE SYNTHETASE-RELATED"/>
    <property type="match status" value="1"/>
</dbReference>
<dbReference type="GO" id="GO:0008841">
    <property type="term" value="F:dihydrofolate synthase activity"/>
    <property type="evidence" value="ECO:0007669"/>
    <property type="project" value="UniProtKB-EC"/>
</dbReference>
<evidence type="ECO:0000256" key="21">
    <source>
        <dbReference type="ARBA" id="ARBA00049035"/>
    </source>
</evidence>
<dbReference type="RefSeq" id="WP_136551225.1">
    <property type="nucleotide sequence ID" value="NZ_STGJ01000001.1"/>
</dbReference>
<dbReference type="GO" id="GO:0004326">
    <property type="term" value="F:tetrahydrofolylpolyglutamate synthase activity"/>
    <property type="evidence" value="ECO:0007669"/>
    <property type="project" value="UniProtKB-EC"/>
</dbReference>
<dbReference type="GO" id="GO:0005524">
    <property type="term" value="F:ATP binding"/>
    <property type="evidence" value="ECO:0007669"/>
    <property type="project" value="UniProtKB-KW"/>
</dbReference>
<evidence type="ECO:0000256" key="3">
    <source>
        <dbReference type="ARBA" id="ARBA00004799"/>
    </source>
</evidence>
<dbReference type="InterPro" id="IPR036615">
    <property type="entry name" value="Mur_ligase_C_dom_sf"/>
</dbReference>
<keyword evidence="27" id="KW-1185">Reference proteome</keyword>
<organism evidence="26 27">
    <name type="scientific">Crenobacter intestini</name>
    <dbReference type="NCBI Taxonomy" id="2563443"/>
    <lineage>
        <taxon>Bacteria</taxon>
        <taxon>Pseudomonadati</taxon>
        <taxon>Pseudomonadota</taxon>
        <taxon>Betaproteobacteria</taxon>
        <taxon>Neisseriales</taxon>
        <taxon>Neisseriaceae</taxon>
        <taxon>Crenobacter</taxon>
    </lineage>
</organism>
<accession>A0A4T0V616</accession>
<dbReference type="EC" id="6.3.2.17" evidence="8"/>
<dbReference type="EC" id="6.3.2.12" evidence="7"/>
<evidence type="ECO:0000256" key="17">
    <source>
        <dbReference type="ARBA" id="ARBA00030592"/>
    </source>
</evidence>
<evidence type="ECO:0000256" key="6">
    <source>
        <dbReference type="ARBA" id="ARBA00011245"/>
    </source>
</evidence>
<dbReference type="InterPro" id="IPR001645">
    <property type="entry name" value="Folylpolyglutamate_synth"/>
</dbReference>
<keyword evidence="10 23" id="KW-0436">Ligase</keyword>
<evidence type="ECO:0000256" key="2">
    <source>
        <dbReference type="ARBA" id="ARBA00002714"/>
    </source>
</evidence>
<sequence>MQKPDRHAPLANWLAYLEAIHPVAIDMGLARVDAVRQAMGLSPAFPVMLVGGTNGKGSVAAMVSTILRCAGYRVGTYTSPHILHYNERVAIDLAPASDATIVDGLAAVEAARGDVSLTYFEYGTLAAMKTFVDAKVDVAVLEVGLGGRLDATNVFDADVSAVVSVDLDHQAFLGDTREAIGFEKAGIYRAGRTAICADPNPPASLVAQIGKVGARAMLLGQDYRYERLDAQWNFRAGERGRFALPQPALRGAYQLGNAACALAIIDALRERLPVDLGAVKRGLLEVSWPGRFQVLPGRPQVVLDVGHNPHAARALSQGLRQLPFASRRIAVFSMLADKDMQTVVDTLRDDFDAWYVAPLEGPRALSAEELSARLADSGVGGVRRFPDIASAWHAALSEAGDDGRICVFGSFHTVAAVMAARSEA</sequence>
<dbReference type="NCBIfam" id="TIGR01499">
    <property type="entry name" value="folC"/>
    <property type="match status" value="1"/>
</dbReference>
<evidence type="ECO:0000256" key="20">
    <source>
        <dbReference type="ARBA" id="ARBA00047808"/>
    </source>
</evidence>
<name>A0A4T0V616_9NEIS</name>
<evidence type="ECO:0000259" key="25">
    <source>
        <dbReference type="Pfam" id="PF08245"/>
    </source>
</evidence>
<comment type="catalytic activity">
    <reaction evidence="19">
        <text>(6S)-5,6,7,8-tetrahydrofolyl-(gamma-L-Glu)(n) + L-glutamate + ATP = (6S)-5,6,7,8-tetrahydrofolyl-(gamma-L-Glu)(n+1) + ADP + phosphate + H(+)</text>
        <dbReference type="Rhea" id="RHEA:10580"/>
        <dbReference type="Rhea" id="RHEA-COMP:14738"/>
        <dbReference type="Rhea" id="RHEA-COMP:14740"/>
        <dbReference type="ChEBI" id="CHEBI:15378"/>
        <dbReference type="ChEBI" id="CHEBI:29985"/>
        <dbReference type="ChEBI" id="CHEBI:30616"/>
        <dbReference type="ChEBI" id="CHEBI:43474"/>
        <dbReference type="ChEBI" id="CHEBI:141005"/>
        <dbReference type="ChEBI" id="CHEBI:456216"/>
        <dbReference type="EC" id="6.3.2.17"/>
    </reaction>
</comment>
<dbReference type="GO" id="GO:0046872">
    <property type="term" value="F:metal ion binding"/>
    <property type="evidence" value="ECO:0007669"/>
    <property type="project" value="UniProtKB-KW"/>
</dbReference>
<evidence type="ECO:0000256" key="1">
    <source>
        <dbReference type="ARBA" id="ARBA00001946"/>
    </source>
</evidence>
<evidence type="ECO:0000256" key="19">
    <source>
        <dbReference type="ARBA" id="ARBA00047493"/>
    </source>
</evidence>
<comment type="catalytic activity">
    <reaction evidence="22">
        <text>7,8-dihydropteroate + L-glutamate + ATP = 7,8-dihydrofolate + ADP + phosphate + H(+)</text>
        <dbReference type="Rhea" id="RHEA:23584"/>
        <dbReference type="ChEBI" id="CHEBI:15378"/>
        <dbReference type="ChEBI" id="CHEBI:17839"/>
        <dbReference type="ChEBI" id="CHEBI:29985"/>
        <dbReference type="ChEBI" id="CHEBI:30616"/>
        <dbReference type="ChEBI" id="CHEBI:43474"/>
        <dbReference type="ChEBI" id="CHEBI:57451"/>
        <dbReference type="ChEBI" id="CHEBI:456216"/>
        <dbReference type="EC" id="6.3.2.12"/>
    </reaction>
</comment>
<comment type="subunit">
    <text evidence="6">Monomer.</text>
</comment>
<evidence type="ECO:0000313" key="27">
    <source>
        <dbReference type="Proteomes" id="UP000308891"/>
    </source>
</evidence>
<dbReference type="GO" id="GO:0005737">
    <property type="term" value="C:cytoplasm"/>
    <property type="evidence" value="ECO:0007669"/>
    <property type="project" value="TreeGrafter"/>
</dbReference>
<dbReference type="InterPro" id="IPR004101">
    <property type="entry name" value="Mur_ligase_C"/>
</dbReference>
<dbReference type="Pfam" id="PF08245">
    <property type="entry name" value="Mur_ligase_M"/>
    <property type="match status" value="1"/>
</dbReference>
<keyword evidence="14" id="KW-0460">Magnesium</keyword>
<evidence type="ECO:0000256" key="11">
    <source>
        <dbReference type="ARBA" id="ARBA00022723"/>
    </source>
</evidence>
<proteinExistence type="inferred from homology"/>
<dbReference type="GO" id="GO:0046656">
    <property type="term" value="P:folic acid biosynthetic process"/>
    <property type="evidence" value="ECO:0007669"/>
    <property type="project" value="UniProtKB-KW"/>
</dbReference>
<reference evidence="26 27" key="1">
    <citation type="submission" date="2019-04" db="EMBL/GenBank/DDBJ databases">
        <title>Crenobacter sp. nov.</title>
        <authorList>
            <person name="Shi S."/>
        </authorList>
    </citation>
    <scope>NUCLEOTIDE SEQUENCE [LARGE SCALE GENOMIC DNA]</scope>
    <source>
        <strain evidence="26 27">GY 70310</strain>
    </source>
</reference>
<evidence type="ECO:0000256" key="12">
    <source>
        <dbReference type="ARBA" id="ARBA00022741"/>
    </source>
</evidence>
<dbReference type="AlphaFoldDB" id="A0A4T0V616"/>